<keyword evidence="1" id="KW-0677">Repeat</keyword>
<name>A0AAE0VNR4_9BIVA</name>
<dbReference type="SMART" id="SM00408">
    <property type="entry name" value="IGc2"/>
    <property type="match status" value="3"/>
</dbReference>
<dbReference type="InterPro" id="IPR003598">
    <property type="entry name" value="Ig_sub2"/>
</dbReference>
<feature type="domain" description="Fibronectin type-III" evidence="5">
    <location>
        <begin position="1364"/>
        <end position="1457"/>
    </location>
</feature>
<dbReference type="GO" id="GO:0007156">
    <property type="term" value="P:homophilic cell adhesion via plasma membrane adhesion molecules"/>
    <property type="evidence" value="ECO:0007669"/>
    <property type="project" value="TreeGrafter"/>
</dbReference>
<feature type="domain" description="Fibronectin type-III" evidence="5">
    <location>
        <begin position="456"/>
        <end position="545"/>
    </location>
</feature>
<dbReference type="GO" id="GO:0007416">
    <property type="term" value="P:synapse assembly"/>
    <property type="evidence" value="ECO:0007669"/>
    <property type="project" value="TreeGrafter"/>
</dbReference>
<reference evidence="6" key="3">
    <citation type="submission" date="2023-05" db="EMBL/GenBank/DDBJ databases">
        <authorList>
            <person name="Smith C.H."/>
        </authorList>
    </citation>
    <scope>NUCLEOTIDE SEQUENCE</scope>
    <source>
        <strain evidence="6">CHS0354</strain>
        <tissue evidence="6">Mantle</tissue>
    </source>
</reference>
<gene>
    <name evidence="6" type="ORF">CHS0354_039445</name>
</gene>
<dbReference type="InterPro" id="IPR007110">
    <property type="entry name" value="Ig-like_dom"/>
</dbReference>
<dbReference type="Proteomes" id="UP001195483">
    <property type="component" value="Unassembled WGS sequence"/>
</dbReference>
<dbReference type="Pfam" id="PF07679">
    <property type="entry name" value="I-set"/>
    <property type="match status" value="1"/>
</dbReference>
<dbReference type="Pfam" id="PF00041">
    <property type="entry name" value="fn3"/>
    <property type="match status" value="6"/>
</dbReference>
<keyword evidence="3" id="KW-0732">Signal</keyword>
<feature type="transmembrane region" description="Helical" evidence="2">
    <location>
        <begin position="1476"/>
        <end position="1500"/>
    </location>
</feature>
<dbReference type="PANTHER" id="PTHR13817">
    <property type="entry name" value="TITIN"/>
    <property type="match status" value="1"/>
</dbReference>
<dbReference type="SMART" id="SM00060">
    <property type="entry name" value="FN3"/>
    <property type="match status" value="6"/>
</dbReference>
<dbReference type="InterPro" id="IPR003599">
    <property type="entry name" value="Ig_sub"/>
</dbReference>
<dbReference type="SUPFAM" id="SSF49265">
    <property type="entry name" value="Fibronectin type III"/>
    <property type="match status" value="4"/>
</dbReference>
<evidence type="ECO:0000313" key="7">
    <source>
        <dbReference type="Proteomes" id="UP001195483"/>
    </source>
</evidence>
<dbReference type="Pfam" id="PF01682">
    <property type="entry name" value="DB"/>
    <property type="match status" value="5"/>
</dbReference>
<feature type="domain" description="Ig-like" evidence="4">
    <location>
        <begin position="1054"/>
        <end position="1133"/>
    </location>
</feature>
<dbReference type="InterPro" id="IPR050964">
    <property type="entry name" value="Striated_Muscle_Regulatory"/>
</dbReference>
<evidence type="ECO:0000256" key="3">
    <source>
        <dbReference type="SAM" id="SignalP"/>
    </source>
</evidence>
<dbReference type="PROSITE" id="PS50853">
    <property type="entry name" value="FN3"/>
    <property type="match status" value="6"/>
</dbReference>
<feature type="domain" description="Ig-like" evidence="4">
    <location>
        <begin position="957"/>
        <end position="1049"/>
    </location>
</feature>
<dbReference type="InterPro" id="IPR002602">
    <property type="entry name" value="DB"/>
</dbReference>
<dbReference type="Pfam" id="PF13927">
    <property type="entry name" value="Ig_3"/>
    <property type="match status" value="1"/>
</dbReference>
<dbReference type="PANTHER" id="PTHR13817:SF166">
    <property type="entry name" value="NEURONAL IGCAM-RELATED"/>
    <property type="match status" value="1"/>
</dbReference>
<keyword evidence="2" id="KW-1133">Transmembrane helix</keyword>
<keyword evidence="2" id="KW-0812">Transmembrane</keyword>
<dbReference type="InterPro" id="IPR013783">
    <property type="entry name" value="Ig-like_fold"/>
</dbReference>
<keyword evidence="2" id="KW-0472">Membrane</keyword>
<proteinExistence type="predicted"/>
<protein>
    <submittedName>
        <fullName evidence="6">Uncharacterized protein</fullName>
    </submittedName>
</protein>
<dbReference type="EMBL" id="JAEAOA010002306">
    <property type="protein sequence ID" value="KAK3583622.1"/>
    <property type="molecule type" value="Genomic_DNA"/>
</dbReference>
<evidence type="ECO:0000259" key="5">
    <source>
        <dbReference type="PROSITE" id="PS50853"/>
    </source>
</evidence>
<keyword evidence="7" id="KW-1185">Reference proteome</keyword>
<sequence>MKEFLFDHHWVITQLLLLMLLFKSALSVPQMQTSATTFSKNIGSIVILPCNIQDLGNGMVTWVFVEHNATLTIGNTIRSLDETKYSIIRPQDSTDHWDLQVSQIQLYDQGHYQCKVTGTSISVTHFLSVIGSPSLPIQLPILNKTDCCMIKNVSSDCLPACAATDLSRYIPLMQAFSPRCSTEDLYHIVECGTDGRSHIGCCLRQNVADFCLGFCSANFDVTPDYTQCIPREALSIITCMQEGQLTLPSPPASVSVAALTNGNLLVSWKAPLQNAANVTGFRVYFRKASEDTFKFSSVLSVSSTYYIISNLEINMLYDVYVISISNYGTSLRSVLVQVATIEGTPVVQIEASIKTCCVEKNISADCQFYCRQETYMAGFHPDKLIQCFGELPKISQCLVGHKNHTPCCQRFGIPLQCQGMCSGQPVNLNVDLANCMINMPLIEACIEEGNNKIPSPPKLVTVTDITYNSVVVTWEKPDGLPEPSSYVVIYSLYESERMEIETVNGYRALLSDLSSATVYAVQVTSQNSNGSSLPSPKIVFVTDDMPAAVPTQMPYTQYNITACCSQYIPANRSECLSLCDPTSISPSFELALRCVDFILPMLECASDKRNHTSCCVQNNLAVECLPICEYNGGSLPESYIICAKQQEYNIISQCYMEGLVSRPRPPTQLTVKNYSTDTVLLVWQPPLGGPGVDNYTVQYTLDVYGQGWASVSTRKTFYSVSSLQPGMRYFFKVHSVNANGTSLPTPAESVQTMKEIPPDIISGLSINWTAVWQNRTQCCQKSNMSETCSAKCISGEINPHVCMGDIKKTIACAVDGRDHRLCCLNNNVPLSCQSYCVGQIPSQDYLSGLCLGWAGIILSCLSDGQGLLPTPPQNLTVTNITSQSISLKWDMPSQNCNASFICTYEVMLLETSSSNMEPLSIDETEKKNYTIPNLKSLTSYTLLVRSKNQHGLSLPGPSFIVVTKSYPFKELYIVQTPPGIINSGTSVTLKCDAFGDVSVNSVLWTFYDNTVGRSNVLTLRNVAEEHAGLYTCTVIYDDGEIRIANARLNIKYKPVASNITELVVDPGLRMTASLRCLFKGFPEMVVWTKDSSRMMDYRRVYTEFITDFESGISTGILQIRNFEESDYGRYTCTGVNSFGDGSIIGILQSNYSYTTPLTPPQRSNVTECCLNKSIPHDCVGGICTFDVDLYSLMLDTSKWHCLLYLQGYVTCASDGKDHTSCCKKKQISDFCLPLCYGVIPRMTEIIQCVPNITAMLDCVEEGHANIPGSPTDVTAWKYYDKIIISWKPPISNHDKVQFYQVIYNNSKDNTVGPIKLGASAQGYNISNLMKMTTYTIIVKAGNDFGTNNDSKAIQVDIKVLPPGRPQNVHGQLVEDVFVRLIWNPPTSQTSITGYNISYSHMEGSRRIQQHTTVEATFLTIRLGRLKYSTEYEIYVTAYNDDGSGQPSDLYHIETEEVTISLPPKTQQHVEGQNKTVGLAVGLSFAMLLMIAVAVIGFFCYRRQRSKGQVIIESVYFENPQYGNSQSAKISGLSDNTSENQFGYTTLEEESRDQHYYESSNSSDTRQHHLYDNAAVNDCSQAISLEKPVS</sequence>
<dbReference type="PROSITE" id="PS50835">
    <property type="entry name" value="IG_LIKE"/>
    <property type="match status" value="3"/>
</dbReference>
<dbReference type="SMART" id="SM00409">
    <property type="entry name" value="IG"/>
    <property type="match status" value="3"/>
</dbReference>
<dbReference type="InterPro" id="IPR003961">
    <property type="entry name" value="FN3_dom"/>
</dbReference>
<dbReference type="CDD" id="cd00063">
    <property type="entry name" value="FN3"/>
    <property type="match status" value="6"/>
</dbReference>
<dbReference type="GO" id="GO:0045202">
    <property type="term" value="C:synapse"/>
    <property type="evidence" value="ECO:0007669"/>
    <property type="project" value="TreeGrafter"/>
</dbReference>
<reference evidence="6" key="2">
    <citation type="journal article" date="2021" name="Genome Biol. Evol.">
        <title>Developing a high-quality reference genome for a parasitic bivalve with doubly uniparental inheritance (Bivalvia: Unionida).</title>
        <authorList>
            <person name="Smith C.H."/>
        </authorList>
    </citation>
    <scope>NUCLEOTIDE SEQUENCE</scope>
    <source>
        <strain evidence="6">CHS0354</strain>
        <tissue evidence="6">Mantle</tissue>
    </source>
</reference>
<organism evidence="6 7">
    <name type="scientific">Potamilus streckersoni</name>
    <dbReference type="NCBI Taxonomy" id="2493646"/>
    <lineage>
        <taxon>Eukaryota</taxon>
        <taxon>Metazoa</taxon>
        <taxon>Spiralia</taxon>
        <taxon>Lophotrochozoa</taxon>
        <taxon>Mollusca</taxon>
        <taxon>Bivalvia</taxon>
        <taxon>Autobranchia</taxon>
        <taxon>Heteroconchia</taxon>
        <taxon>Palaeoheterodonta</taxon>
        <taxon>Unionida</taxon>
        <taxon>Unionoidea</taxon>
        <taxon>Unionidae</taxon>
        <taxon>Ambleminae</taxon>
        <taxon>Lampsilini</taxon>
        <taxon>Potamilus</taxon>
    </lineage>
</organism>
<dbReference type="InterPro" id="IPR036116">
    <property type="entry name" value="FN3_sf"/>
</dbReference>
<dbReference type="CDD" id="cd00096">
    <property type="entry name" value="Ig"/>
    <property type="match status" value="1"/>
</dbReference>
<evidence type="ECO:0000256" key="1">
    <source>
        <dbReference type="ARBA" id="ARBA00022737"/>
    </source>
</evidence>
<accession>A0AAE0VNR4</accession>
<dbReference type="Gene3D" id="2.60.40.10">
    <property type="entry name" value="Immunoglobulins"/>
    <property type="match status" value="9"/>
</dbReference>
<feature type="chain" id="PRO_5042122342" evidence="3">
    <location>
        <begin position="28"/>
        <end position="1589"/>
    </location>
</feature>
<feature type="domain" description="Fibronectin type-III" evidence="5">
    <location>
        <begin position="871"/>
        <end position="966"/>
    </location>
</feature>
<dbReference type="SUPFAM" id="SSF48726">
    <property type="entry name" value="Immunoglobulin"/>
    <property type="match status" value="3"/>
</dbReference>
<feature type="domain" description="Fibronectin type-III" evidence="5">
    <location>
        <begin position="665"/>
        <end position="755"/>
    </location>
</feature>
<evidence type="ECO:0000256" key="2">
    <source>
        <dbReference type="SAM" id="Phobius"/>
    </source>
</evidence>
<feature type="domain" description="Fibronectin type-III" evidence="5">
    <location>
        <begin position="1266"/>
        <end position="1362"/>
    </location>
</feature>
<dbReference type="InterPro" id="IPR036179">
    <property type="entry name" value="Ig-like_dom_sf"/>
</dbReference>
<comment type="caution">
    <text evidence="6">The sequence shown here is derived from an EMBL/GenBank/DDBJ whole genome shotgun (WGS) entry which is preliminary data.</text>
</comment>
<feature type="signal peptide" evidence="3">
    <location>
        <begin position="1"/>
        <end position="27"/>
    </location>
</feature>
<evidence type="ECO:0000313" key="6">
    <source>
        <dbReference type="EMBL" id="KAK3583622.1"/>
    </source>
</evidence>
<dbReference type="InterPro" id="IPR013098">
    <property type="entry name" value="Ig_I-set"/>
</dbReference>
<feature type="domain" description="Fibronectin type-III" evidence="5">
    <location>
        <begin position="250"/>
        <end position="343"/>
    </location>
</feature>
<reference evidence="6" key="1">
    <citation type="journal article" date="2021" name="Genome Biol. Evol.">
        <title>A High-Quality Reference Genome for a Parasitic Bivalve with Doubly Uniparental Inheritance (Bivalvia: Unionida).</title>
        <authorList>
            <person name="Smith C.H."/>
        </authorList>
    </citation>
    <scope>NUCLEOTIDE SEQUENCE</scope>
    <source>
        <strain evidence="6">CHS0354</strain>
    </source>
</reference>
<feature type="domain" description="Ig-like" evidence="4">
    <location>
        <begin position="29"/>
        <end position="124"/>
    </location>
</feature>
<evidence type="ECO:0000259" key="4">
    <source>
        <dbReference type="PROSITE" id="PS50835"/>
    </source>
</evidence>